<dbReference type="Proteomes" id="UP001519460">
    <property type="component" value="Unassembled WGS sequence"/>
</dbReference>
<evidence type="ECO:0000256" key="6">
    <source>
        <dbReference type="ARBA" id="ARBA00023136"/>
    </source>
</evidence>
<feature type="region of interest" description="Disordered" evidence="8">
    <location>
        <begin position="423"/>
        <end position="465"/>
    </location>
</feature>
<evidence type="ECO:0000256" key="1">
    <source>
        <dbReference type="ARBA" id="ARBA00004141"/>
    </source>
</evidence>
<dbReference type="SUPFAM" id="SSF111352">
    <property type="entry name" value="Ammonium transporter"/>
    <property type="match status" value="1"/>
</dbReference>
<evidence type="ECO:0000256" key="2">
    <source>
        <dbReference type="ARBA" id="ARBA00005887"/>
    </source>
</evidence>
<evidence type="ECO:0000313" key="12">
    <source>
        <dbReference type="Proteomes" id="UP001519460"/>
    </source>
</evidence>
<feature type="domain" description="Ammonium transporter AmtB-like" evidence="10">
    <location>
        <begin position="23"/>
        <end position="300"/>
    </location>
</feature>
<feature type="transmembrane region" description="Helical" evidence="9">
    <location>
        <begin position="22"/>
        <end position="46"/>
    </location>
</feature>
<dbReference type="EMBL" id="JACVVK020000146">
    <property type="protein sequence ID" value="KAK7488819.1"/>
    <property type="molecule type" value="Genomic_DNA"/>
</dbReference>
<feature type="domain" description="Ammonium transporter AmtB-like" evidence="10">
    <location>
        <begin position="324"/>
        <end position="378"/>
    </location>
</feature>
<feature type="transmembrane region" description="Helical" evidence="9">
    <location>
        <begin position="326"/>
        <end position="351"/>
    </location>
</feature>
<sequence length="465" mass="51129">MYLQLLTLVGDYPTFKSNMDQFFVLTMGIIVFLIQCGFAFLEVGAVRSKNTTNILIKNLLDCFVSGIAYWLFGYAFAYSDGNSFIGYKNYWALHDLPEDQLAVWFFQYTFAATAATIVSGAVAERCEFMAYFAYSFFITGFIYPVVTHWVWYPGGWLALGAEYDDGANGTFTVVYQDFAGSGALHVLGGVAAFCGAVMLGPRIGRFHPSTRKPVDIRGHSVPMAALGGFILVFGFLAFNGGSLLAIADGPNASTVSLSITNTVLSASTSAFTSLLLNRTGYFGTRKWSILLTINGALGGMELWEHWWRTPDEGIFYAWDRKSGLMLAWQVAGVLTIIVWTAVLSLLLFGLLRLFKVLRVAPELESKGLDIPKHGEPAYPLEAYGHGHVERILKILESGQSQIFEQGFMNEGFSVEQDDKGLYESPEVRSANGIPQAKSEAVTTGEEQKSANRVPKTSGEEQSSRL</sequence>
<dbReference type="Pfam" id="PF00909">
    <property type="entry name" value="Ammonium_transp"/>
    <property type="match status" value="2"/>
</dbReference>
<evidence type="ECO:0000256" key="9">
    <source>
        <dbReference type="SAM" id="Phobius"/>
    </source>
</evidence>
<protein>
    <recommendedName>
        <fullName evidence="10">Ammonium transporter AmtB-like domain-containing protein</fullName>
    </recommendedName>
</protein>
<feature type="transmembrane region" description="Helical" evidence="9">
    <location>
        <begin position="178"/>
        <end position="200"/>
    </location>
</feature>
<dbReference type="PANTHER" id="PTHR11730:SF6">
    <property type="entry name" value="AMMONIUM TRANSPORTER"/>
    <property type="match status" value="1"/>
</dbReference>
<feature type="transmembrane region" description="Helical" evidence="9">
    <location>
        <begin position="130"/>
        <end position="151"/>
    </location>
</feature>
<feature type="transmembrane region" description="Helical" evidence="9">
    <location>
        <begin position="259"/>
        <end position="276"/>
    </location>
</feature>
<reference evidence="11 12" key="1">
    <citation type="journal article" date="2023" name="Sci. Data">
        <title>Genome assembly of the Korean intertidal mud-creeper Batillaria attramentaria.</title>
        <authorList>
            <person name="Patra A.K."/>
            <person name="Ho P.T."/>
            <person name="Jun S."/>
            <person name="Lee S.J."/>
            <person name="Kim Y."/>
            <person name="Won Y.J."/>
        </authorList>
    </citation>
    <scope>NUCLEOTIDE SEQUENCE [LARGE SCALE GENOMIC DNA]</scope>
    <source>
        <strain evidence="11">Wonlab-2016</strain>
    </source>
</reference>
<dbReference type="GO" id="GO:0016020">
    <property type="term" value="C:membrane"/>
    <property type="evidence" value="ECO:0007669"/>
    <property type="project" value="UniProtKB-SubCell"/>
</dbReference>
<keyword evidence="7" id="KW-0924">Ammonia transport</keyword>
<proteinExistence type="inferred from homology"/>
<keyword evidence="4 9" id="KW-0812">Transmembrane</keyword>
<name>A0ABD0KNR1_9CAEN</name>
<dbReference type="InterPro" id="IPR024041">
    <property type="entry name" value="NH4_transpt_AmtB-like_dom"/>
</dbReference>
<keyword evidence="6 9" id="KW-0472">Membrane</keyword>
<feature type="transmembrane region" description="Helical" evidence="9">
    <location>
        <begin position="221"/>
        <end position="247"/>
    </location>
</feature>
<dbReference type="GO" id="GO:0072488">
    <property type="term" value="P:ammonium transmembrane transport"/>
    <property type="evidence" value="ECO:0007669"/>
    <property type="project" value="UniProtKB-KW"/>
</dbReference>
<comment type="subcellular location">
    <subcellularLocation>
        <location evidence="1">Membrane</location>
        <topology evidence="1">Multi-pass membrane protein</topology>
    </subcellularLocation>
</comment>
<accession>A0ABD0KNR1</accession>
<gene>
    <name evidence="11" type="ORF">BaRGS_00019954</name>
</gene>
<evidence type="ECO:0000256" key="4">
    <source>
        <dbReference type="ARBA" id="ARBA00022692"/>
    </source>
</evidence>
<dbReference type="PANTHER" id="PTHR11730">
    <property type="entry name" value="AMMONIUM TRANSPORTER"/>
    <property type="match status" value="1"/>
</dbReference>
<evidence type="ECO:0000256" key="3">
    <source>
        <dbReference type="ARBA" id="ARBA00022448"/>
    </source>
</evidence>
<comment type="caution">
    <text evidence="11">The sequence shown here is derived from an EMBL/GenBank/DDBJ whole genome shotgun (WGS) entry which is preliminary data.</text>
</comment>
<dbReference type="Gene3D" id="1.10.3430.10">
    <property type="entry name" value="Ammonium transporter AmtB like domains"/>
    <property type="match status" value="2"/>
</dbReference>
<keyword evidence="3" id="KW-0813">Transport</keyword>
<evidence type="ECO:0000259" key="10">
    <source>
        <dbReference type="Pfam" id="PF00909"/>
    </source>
</evidence>
<evidence type="ECO:0000313" key="11">
    <source>
        <dbReference type="EMBL" id="KAK7488819.1"/>
    </source>
</evidence>
<keyword evidence="5 9" id="KW-1133">Transmembrane helix</keyword>
<keyword evidence="12" id="KW-1185">Reference proteome</keyword>
<dbReference type="InterPro" id="IPR029020">
    <property type="entry name" value="Ammonium/urea_transptr"/>
</dbReference>
<feature type="transmembrane region" description="Helical" evidence="9">
    <location>
        <begin position="101"/>
        <end position="123"/>
    </location>
</feature>
<comment type="similarity">
    <text evidence="2">Belongs to the ammonia transporter channel (TC 1.A.11.2) family.</text>
</comment>
<organism evidence="11 12">
    <name type="scientific">Batillaria attramentaria</name>
    <dbReference type="NCBI Taxonomy" id="370345"/>
    <lineage>
        <taxon>Eukaryota</taxon>
        <taxon>Metazoa</taxon>
        <taxon>Spiralia</taxon>
        <taxon>Lophotrochozoa</taxon>
        <taxon>Mollusca</taxon>
        <taxon>Gastropoda</taxon>
        <taxon>Caenogastropoda</taxon>
        <taxon>Sorbeoconcha</taxon>
        <taxon>Cerithioidea</taxon>
        <taxon>Batillariidae</taxon>
        <taxon>Batillaria</taxon>
    </lineage>
</organism>
<dbReference type="AlphaFoldDB" id="A0ABD0KNR1"/>
<feature type="transmembrane region" description="Helical" evidence="9">
    <location>
        <begin position="58"/>
        <end position="77"/>
    </location>
</feature>
<evidence type="ECO:0000256" key="7">
    <source>
        <dbReference type="ARBA" id="ARBA00023177"/>
    </source>
</evidence>
<evidence type="ECO:0000256" key="5">
    <source>
        <dbReference type="ARBA" id="ARBA00022989"/>
    </source>
</evidence>
<evidence type="ECO:0000256" key="8">
    <source>
        <dbReference type="SAM" id="MobiDB-lite"/>
    </source>
</evidence>